<gene>
    <name evidence="2" type="ORF">C7Y72_13415</name>
</gene>
<dbReference type="SMART" id="SM00955">
    <property type="entry name" value="RNB"/>
    <property type="match status" value="1"/>
</dbReference>
<dbReference type="GO" id="GO:0006402">
    <property type="term" value="P:mRNA catabolic process"/>
    <property type="evidence" value="ECO:0007669"/>
    <property type="project" value="TreeGrafter"/>
</dbReference>
<dbReference type="PROSITE" id="PS50126">
    <property type="entry name" value="S1"/>
    <property type="match status" value="1"/>
</dbReference>
<dbReference type="Pfam" id="PF00575">
    <property type="entry name" value="S1"/>
    <property type="match status" value="1"/>
</dbReference>
<dbReference type="SMART" id="SM00316">
    <property type="entry name" value="S1"/>
    <property type="match status" value="1"/>
</dbReference>
<evidence type="ECO:0000313" key="2">
    <source>
        <dbReference type="EMBL" id="PTL60845.1"/>
    </source>
</evidence>
<evidence type="ECO:0000313" key="3">
    <source>
        <dbReference type="Proteomes" id="UP000240739"/>
    </source>
</evidence>
<dbReference type="GO" id="GO:0005829">
    <property type="term" value="C:cytosol"/>
    <property type="evidence" value="ECO:0007669"/>
    <property type="project" value="TreeGrafter"/>
</dbReference>
<feature type="domain" description="S1 motif" evidence="1">
    <location>
        <begin position="496"/>
        <end position="576"/>
    </location>
</feature>
<dbReference type="InterPro" id="IPR001900">
    <property type="entry name" value="RNase_II/R"/>
</dbReference>
<name>A0A2T4UNM7_9ACTN</name>
<dbReference type="PANTHER" id="PTHR23355:SF9">
    <property type="entry name" value="DIS3-LIKE EXONUCLEASE 2"/>
    <property type="match status" value="1"/>
</dbReference>
<dbReference type="SUPFAM" id="SSF50249">
    <property type="entry name" value="Nucleic acid-binding proteins"/>
    <property type="match status" value="2"/>
</dbReference>
<dbReference type="PANTHER" id="PTHR23355">
    <property type="entry name" value="RIBONUCLEASE"/>
    <property type="match status" value="1"/>
</dbReference>
<dbReference type="InterPro" id="IPR003029">
    <property type="entry name" value="S1_domain"/>
</dbReference>
<reference evidence="2 3" key="1">
    <citation type="submission" date="2018-03" db="EMBL/GenBank/DDBJ databases">
        <title>Aquarubrobacter algicola gen. nov., sp. nov., a novel actinobacterium isolated from shallow eutrophic lake during the end of cyanobacterial harmful algal blooms.</title>
        <authorList>
            <person name="Chun S.J."/>
        </authorList>
    </citation>
    <scope>NUCLEOTIDE SEQUENCE [LARGE SCALE GENOMIC DNA]</scope>
    <source>
        <strain evidence="2 3">Seoho-28</strain>
    </source>
</reference>
<sequence>MRPFLVGTVARRGKLTFVEPLFERGRPLAVPPHHDARPGRLVVARTGAGGGRAAKPRIDRVLGDPTVARHVLEGLMVHRGLHRRFPPGVTTAAVQARDRVLGGEDPGAGARVDLRDLPTFTIDPVTAKDFDDAISARELEDGRARVWVHIADVSAFVRPGSPVDRIAMERGTSVYVPGLVEPMLPHALSDEACSLVPGEDRLAVTVELDLDGADVVRVAFHRSLVRSDARLDYDHVDRVLEGRATAAEPWGAPLAVARRVAAALQERRDAHGRALTVESSEPEFRFDRAGHVTALTPSVASEAHRLIEHLMIAANEQVARTLTERGLPTLYRIHEQPDPPRVERLLAQLAALDVPVPVVPDDLTPARAGALVAEVSRRVDEHVRARGHGRAALTSLVLRTLKQAAYSPQPTGHAGLGLRHYCHFTSPIRRSPDLVCHRALLASIGAGEEPPRAARLEEAGLWASARERDAMQVERAADDVARAFLLERRIFEGAGAREFDGEVVGLIGAGAFVAFGDGFEGFVPVRRLGDDWWELDPEGTALRSDGRSGAVRLGDPLRVRVRGIDAPRGRVDLEPS</sequence>
<dbReference type="EMBL" id="PYYB01000001">
    <property type="protein sequence ID" value="PTL60845.1"/>
    <property type="molecule type" value="Genomic_DNA"/>
</dbReference>
<dbReference type="Pfam" id="PF00773">
    <property type="entry name" value="RNB"/>
    <property type="match status" value="1"/>
</dbReference>
<dbReference type="GO" id="GO:0003723">
    <property type="term" value="F:RNA binding"/>
    <property type="evidence" value="ECO:0007669"/>
    <property type="project" value="InterPro"/>
</dbReference>
<evidence type="ECO:0000259" key="1">
    <source>
        <dbReference type="PROSITE" id="PS50126"/>
    </source>
</evidence>
<proteinExistence type="predicted"/>
<dbReference type="InterPro" id="IPR050180">
    <property type="entry name" value="RNR_Ribonuclease"/>
</dbReference>
<dbReference type="InterPro" id="IPR012340">
    <property type="entry name" value="NA-bd_OB-fold"/>
</dbReference>
<comment type="caution">
    <text evidence="2">The sequence shown here is derived from an EMBL/GenBank/DDBJ whole genome shotgun (WGS) entry which is preliminary data.</text>
</comment>
<accession>A0A2T4UNM7</accession>
<dbReference type="GO" id="GO:0004540">
    <property type="term" value="F:RNA nuclease activity"/>
    <property type="evidence" value="ECO:0007669"/>
    <property type="project" value="InterPro"/>
</dbReference>
<dbReference type="Gene3D" id="2.40.50.140">
    <property type="entry name" value="Nucleic acid-binding proteins"/>
    <property type="match status" value="1"/>
</dbReference>
<keyword evidence="3" id="KW-1185">Reference proteome</keyword>
<dbReference type="AlphaFoldDB" id="A0A2T4UNM7"/>
<dbReference type="OrthoDB" id="5800376at2"/>
<dbReference type="Proteomes" id="UP000240739">
    <property type="component" value="Unassembled WGS sequence"/>
</dbReference>
<organism evidence="2 3">
    <name type="scientific">Paraconexibacter algicola</name>
    <dbReference type="NCBI Taxonomy" id="2133960"/>
    <lineage>
        <taxon>Bacteria</taxon>
        <taxon>Bacillati</taxon>
        <taxon>Actinomycetota</taxon>
        <taxon>Thermoleophilia</taxon>
        <taxon>Solirubrobacterales</taxon>
        <taxon>Paraconexibacteraceae</taxon>
        <taxon>Paraconexibacter</taxon>
    </lineage>
</organism>
<protein>
    <submittedName>
        <fullName evidence="2">Exoribonuclease II</fullName>
    </submittedName>
</protein>